<feature type="compositionally biased region" description="Polar residues" evidence="2">
    <location>
        <begin position="809"/>
        <end position="824"/>
    </location>
</feature>
<evidence type="ECO:0000256" key="2">
    <source>
        <dbReference type="SAM" id="MobiDB-lite"/>
    </source>
</evidence>
<gene>
    <name evidence="4" type="ORF">Tco_1078761</name>
</gene>
<dbReference type="EMBL" id="BQNB010019873">
    <property type="protein sequence ID" value="GJT89916.1"/>
    <property type="molecule type" value="Genomic_DNA"/>
</dbReference>
<feature type="domain" description="Reverse transcriptase Ty1/copia-type" evidence="3">
    <location>
        <begin position="12"/>
        <end position="136"/>
    </location>
</feature>
<sequence length="824" mass="93322">MDLHQMPQELMVEKALYGLHQAPRAWYETFSIYLLDNGFHRGQIDKTSFIKRLKGDILLVQVYVDDIIFGSTKKSLCDDFEQIMHSRFQMSSMGELTFFLGLQVKQKENGIFISQDKYVGEILKKYDLLSIRSASTLMETHKALTKDEGGEDVDVYLYRSMIGSLMYLTSSRPDIMFSVCACSRFQVQPKVSHLHAVKRIFRYLKGQPKLGLWYPKDSPLILEAFSYSDYACTSLDRKSTTGGCQFLGSRLISWQCKKQTVVANSTTKDEYIAASHCCGQATKISQSSGSTNLVADETVHKELGDRMERAATIASSFEVEQDSGNGPRCQDTILGVADAQTRFETVSIKSNDLPLSRVNTLGSGEDSLKLMELMAYCTKLSELGRNIAEIDQDENVTLIDETQGQLNDEEMFGINYLHGEQVTIEDTAAEVIVKDTAAPTIPVTTAEVVTTVSAPNTITSIEELTLAQSLIEIKAAKPKTIKAVTTDATLVTTAAVTRPKAKVIVFYEHEQTHKPTVSSTQPSIKDKGKGIKIEPERCLKRKDQIAADEELARQLDAEMQAEIEEEERIKRQKEEEANIALIELWENKQAMMEADRLLAERLQTREREELTIEEKSKLFLELMNKRRKHFAELRAQEKRNKPPTNAQKRTQMSTYLKHIGNFKHSQLKSKTYEEIERLFEIEMKRVNSFIPMNADDRTDKEQERSSKRVGDDLEYDVSKKQRVDEHAKTTAWNEFNSTMASAIILFLDKQVEGMSIHKETFVISSHTKKFFANMRRQSDGFSGSVTPLFDTMMVQASEEVGENLDHPTDSNQISIDTQPSTSKP</sequence>
<feature type="coiled-coil region" evidence="1">
    <location>
        <begin position="545"/>
        <end position="583"/>
    </location>
</feature>
<dbReference type="Pfam" id="PF07727">
    <property type="entry name" value="RVT_2"/>
    <property type="match status" value="1"/>
</dbReference>
<evidence type="ECO:0000256" key="1">
    <source>
        <dbReference type="SAM" id="Coils"/>
    </source>
</evidence>
<reference evidence="4" key="2">
    <citation type="submission" date="2022-01" db="EMBL/GenBank/DDBJ databases">
        <authorList>
            <person name="Yamashiro T."/>
            <person name="Shiraishi A."/>
            <person name="Satake H."/>
            <person name="Nakayama K."/>
        </authorList>
    </citation>
    <scope>NUCLEOTIDE SEQUENCE</scope>
</reference>
<feature type="compositionally biased region" description="Basic and acidic residues" evidence="2">
    <location>
        <begin position="694"/>
        <end position="713"/>
    </location>
</feature>
<comment type="caution">
    <text evidence="4">The sequence shown here is derived from an EMBL/GenBank/DDBJ whole genome shotgun (WGS) entry which is preliminary data.</text>
</comment>
<organism evidence="4 5">
    <name type="scientific">Tanacetum coccineum</name>
    <dbReference type="NCBI Taxonomy" id="301880"/>
    <lineage>
        <taxon>Eukaryota</taxon>
        <taxon>Viridiplantae</taxon>
        <taxon>Streptophyta</taxon>
        <taxon>Embryophyta</taxon>
        <taxon>Tracheophyta</taxon>
        <taxon>Spermatophyta</taxon>
        <taxon>Magnoliopsida</taxon>
        <taxon>eudicotyledons</taxon>
        <taxon>Gunneridae</taxon>
        <taxon>Pentapetalae</taxon>
        <taxon>asterids</taxon>
        <taxon>campanulids</taxon>
        <taxon>Asterales</taxon>
        <taxon>Asteraceae</taxon>
        <taxon>Asteroideae</taxon>
        <taxon>Anthemideae</taxon>
        <taxon>Anthemidinae</taxon>
        <taxon>Tanacetum</taxon>
    </lineage>
</organism>
<reference evidence="4" key="1">
    <citation type="journal article" date="2022" name="Int. J. Mol. Sci.">
        <title>Draft Genome of Tanacetum Coccineum: Genomic Comparison of Closely Related Tanacetum-Family Plants.</title>
        <authorList>
            <person name="Yamashiro T."/>
            <person name="Shiraishi A."/>
            <person name="Nakayama K."/>
            <person name="Satake H."/>
        </authorList>
    </citation>
    <scope>NUCLEOTIDE SEQUENCE</scope>
</reference>
<evidence type="ECO:0000259" key="3">
    <source>
        <dbReference type="Pfam" id="PF07727"/>
    </source>
</evidence>
<dbReference type="SUPFAM" id="SSF56672">
    <property type="entry name" value="DNA/RNA polymerases"/>
    <property type="match status" value="1"/>
</dbReference>
<proteinExistence type="predicted"/>
<keyword evidence="1" id="KW-0175">Coiled coil</keyword>
<evidence type="ECO:0000313" key="4">
    <source>
        <dbReference type="EMBL" id="GJT89916.1"/>
    </source>
</evidence>
<dbReference type="PANTHER" id="PTHR11439">
    <property type="entry name" value="GAG-POL-RELATED RETROTRANSPOSON"/>
    <property type="match status" value="1"/>
</dbReference>
<dbReference type="InterPro" id="IPR043502">
    <property type="entry name" value="DNA/RNA_pol_sf"/>
</dbReference>
<dbReference type="Proteomes" id="UP001151760">
    <property type="component" value="Unassembled WGS sequence"/>
</dbReference>
<name>A0ABQ5HPX4_9ASTR</name>
<keyword evidence="5" id="KW-1185">Reference proteome</keyword>
<dbReference type="InterPro" id="IPR013103">
    <property type="entry name" value="RVT_2"/>
</dbReference>
<accession>A0ABQ5HPX4</accession>
<protein>
    <submittedName>
        <fullName evidence="4">Ribonuclease H-like domain-containing protein</fullName>
    </submittedName>
</protein>
<feature type="region of interest" description="Disordered" evidence="2">
    <location>
        <begin position="692"/>
        <end position="713"/>
    </location>
</feature>
<dbReference type="PANTHER" id="PTHR11439:SF495">
    <property type="entry name" value="REVERSE TRANSCRIPTASE, RNA-DEPENDENT DNA POLYMERASE-RELATED"/>
    <property type="match status" value="1"/>
</dbReference>
<evidence type="ECO:0000313" key="5">
    <source>
        <dbReference type="Proteomes" id="UP001151760"/>
    </source>
</evidence>
<feature type="region of interest" description="Disordered" evidence="2">
    <location>
        <begin position="800"/>
        <end position="824"/>
    </location>
</feature>
<dbReference type="CDD" id="cd09272">
    <property type="entry name" value="RNase_HI_RT_Ty1"/>
    <property type="match status" value="1"/>
</dbReference>